<gene>
    <name evidence="5" type="ORF">V5F32_05450</name>
</gene>
<dbReference type="Pfam" id="PF00376">
    <property type="entry name" value="MerR"/>
    <property type="match status" value="1"/>
</dbReference>
<feature type="domain" description="HTH merR-type" evidence="4">
    <location>
        <begin position="12"/>
        <end position="81"/>
    </location>
</feature>
<dbReference type="Gene3D" id="1.10.1660.10">
    <property type="match status" value="1"/>
</dbReference>
<protein>
    <submittedName>
        <fullName evidence="5">Helix-turn-helix domain-containing protein</fullName>
    </submittedName>
</protein>
<dbReference type="InterPro" id="IPR009061">
    <property type="entry name" value="DNA-bd_dom_put_sf"/>
</dbReference>
<keyword evidence="3" id="KW-0804">Transcription</keyword>
<dbReference type="EMBL" id="JBAFVH010000003">
    <property type="protein sequence ID" value="MFG1371599.1"/>
    <property type="molecule type" value="Genomic_DNA"/>
</dbReference>
<dbReference type="PROSITE" id="PS00552">
    <property type="entry name" value="HTH_MERR_1"/>
    <property type="match status" value="1"/>
</dbReference>
<dbReference type="SMART" id="SM00422">
    <property type="entry name" value="HTH_MERR"/>
    <property type="match status" value="1"/>
</dbReference>
<sequence>MSHSSSENFPDLLPIGAAARASGVKVPTIRFYEEIGLMPALPRTEGNRRLYSATHLQRLAFIRHARELGFDIEAIRTLLTLQDRPEQSCAAADEIASARLIEVRSRIAALRALEAELQRMVDGCAHGHVAQCRVIETLSDHGQCQFHNGHRENLENS</sequence>
<dbReference type="PROSITE" id="PS50937">
    <property type="entry name" value="HTH_MERR_2"/>
    <property type="match status" value="1"/>
</dbReference>
<dbReference type="PRINTS" id="PR00040">
    <property type="entry name" value="HTHMERR"/>
</dbReference>
<dbReference type="InterPro" id="IPR047057">
    <property type="entry name" value="MerR_fam"/>
</dbReference>
<keyword evidence="2" id="KW-0238">DNA-binding</keyword>
<keyword evidence="6" id="KW-1185">Reference proteome</keyword>
<name>A0ABW6ZS99_9HYPH</name>
<dbReference type="PANTHER" id="PTHR30204:SF92">
    <property type="entry name" value="HTH-TYPE TRANSCRIPTIONAL REGULATOR ZNTR"/>
    <property type="match status" value="1"/>
</dbReference>
<evidence type="ECO:0000256" key="2">
    <source>
        <dbReference type="ARBA" id="ARBA00023125"/>
    </source>
</evidence>
<dbReference type="RefSeq" id="WP_393991584.1">
    <property type="nucleotide sequence ID" value="NZ_JBAFVH010000003.1"/>
</dbReference>
<keyword evidence="1" id="KW-0805">Transcription regulation</keyword>
<evidence type="ECO:0000256" key="1">
    <source>
        <dbReference type="ARBA" id="ARBA00023015"/>
    </source>
</evidence>
<dbReference type="SUPFAM" id="SSF46955">
    <property type="entry name" value="Putative DNA-binding domain"/>
    <property type="match status" value="1"/>
</dbReference>
<dbReference type="Pfam" id="PF09278">
    <property type="entry name" value="MerR-DNA-bind"/>
    <property type="match status" value="1"/>
</dbReference>
<accession>A0ABW6ZS99</accession>
<evidence type="ECO:0000313" key="6">
    <source>
        <dbReference type="Proteomes" id="UP001604002"/>
    </source>
</evidence>
<dbReference type="Proteomes" id="UP001604002">
    <property type="component" value="Unassembled WGS sequence"/>
</dbReference>
<evidence type="ECO:0000256" key="3">
    <source>
        <dbReference type="ARBA" id="ARBA00023163"/>
    </source>
</evidence>
<comment type="caution">
    <text evidence="5">The sequence shown here is derived from an EMBL/GenBank/DDBJ whole genome shotgun (WGS) entry which is preliminary data.</text>
</comment>
<dbReference type="InterPro" id="IPR000551">
    <property type="entry name" value="MerR-type_HTH_dom"/>
</dbReference>
<dbReference type="PANTHER" id="PTHR30204">
    <property type="entry name" value="REDOX-CYCLING DRUG-SENSING TRANSCRIPTIONAL ACTIVATOR SOXR"/>
    <property type="match status" value="1"/>
</dbReference>
<evidence type="ECO:0000259" key="4">
    <source>
        <dbReference type="PROSITE" id="PS50937"/>
    </source>
</evidence>
<evidence type="ECO:0000313" key="5">
    <source>
        <dbReference type="EMBL" id="MFG1371599.1"/>
    </source>
</evidence>
<dbReference type="CDD" id="cd04785">
    <property type="entry name" value="HTH_CadR-PbrR-like"/>
    <property type="match status" value="1"/>
</dbReference>
<organism evidence="5 6">
    <name type="scientific">Xanthobacter oligotrophicus</name>
    <dbReference type="NCBI Taxonomy" id="2607286"/>
    <lineage>
        <taxon>Bacteria</taxon>
        <taxon>Pseudomonadati</taxon>
        <taxon>Pseudomonadota</taxon>
        <taxon>Alphaproteobacteria</taxon>
        <taxon>Hyphomicrobiales</taxon>
        <taxon>Xanthobacteraceae</taxon>
        <taxon>Xanthobacter</taxon>
    </lineage>
</organism>
<reference evidence="5 6" key="1">
    <citation type="submission" date="2024-02" db="EMBL/GenBank/DDBJ databases">
        <title>Expansion and revision of Xanthobacter and proposal of Roseixanthobacter gen. nov.</title>
        <authorList>
            <person name="Soltysiak M.P.M."/>
            <person name="Jalihal A."/>
            <person name="Ory A."/>
            <person name="Chrisophersen C."/>
            <person name="Lee A.D."/>
            <person name="Boulton J."/>
            <person name="Springer M."/>
        </authorList>
    </citation>
    <scope>NUCLEOTIDE SEQUENCE [LARGE SCALE GENOMIC DNA]</scope>
    <source>
        <strain evidence="5 6">23A</strain>
    </source>
</reference>
<proteinExistence type="predicted"/>
<dbReference type="InterPro" id="IPR015358">
    <property type="entry name" value="Tscrpt_reg_MerR_DNA-bd"/>
</dbReference>